<dbReference type="EMBL" id="AALTIN010000098">
    <property type="protein sequence ID" value="EDD1782714.1"/>
    <property type="molecule type" value="Genomic_DNA"/>
</dbReference>
<dbReference type="AlphaFoldDB" id="A0A627Z1F2"/>
<evidence type="ECO:0000313" key="2">
    <source>
        <dbReference type="EMBL" id="ECZ7312973.1"/>
    </source>
</evidence>
<sequence length="72" mass="8072">MNWYQGGDLDDPGDNPRKRAAALRAQPTPRNTSTAVAPVLRYRSQPRLKNRGYGLRAGEGCTWFGISDLWHS</sequence>
<organism evidence="3">
    <name type="scientific">Salmonella enterica</name>
    <name type="common">Salmonella choleraesuis</name>
    <dbReference type="NCBI Taxonomy" id="28901"/>
    <lineage>
        <taxon>Bacteria</taxon>
        <taxon>Pseudomonadati</taxon>
        <taxon>Pseudomonadota</taxon>
        <taxon>Gammaproteobacteria</taxon>
        <taxon>Enterobacterales</taxon>
        <taxon>Enterobacteriaceae</taxon>
        <taxon>Salmonella</taxon>
    </lineage>
</organism>
<feature type="region of interest" description="Disordered" evidence="1">
    <location>
        <begin position="1"/>
        <end position="33"/>
    </location>
</feature>
<evidence type="ECO:0000256" key="1">
    <source>
        <dbReference type="SAM" id="MobiDB-lite"/>
    </source>
</evidence>
<proteinExistence type="predicted"/>
<dbReference type="EMBL" id="AALHPX010000110">
    <property type="protein sequence ID" value="ECZ7312973.1"/>
    <property type="molecule type" value="Genomic_DNA"/>
</dbReference>
<gene>
    <name evidence="2" type="ORF">F8351_17935</name>
    <name evidence="3" type="ORF">GA291_21255</name>
</gene>
<evidence type="ECO:0000313" key="3">
    <source>
        <dbReference type="EMBL" id="EDD1782714.1"/>
    </source>
</evidence>
<name>A0A627Z1F2_SALER</name>
<accession>A0A627Z1F2</accession>
<protein>
    <submittedName>
        <fullName evidence="3">Uncharacterized protein</fullName>
    </submittedName>
</protein>
<reference evidence="3" key="1">
    <citation type="submission" date="2019-10" db="EMBL/GenBank/DDBJ databases">
        <authorList>
            <consortium name="PulseNet: The National Subtyping Network for Foodborne Disease Surveillance"/>
            <person name="Tarr C.L."/>
            <person name="Trees E."/>
            <person name="Katz L.S."/>
            <person name="Carleton-Romer H.A."/>
            <person name="Stroika S."/>
            <person name="Kucerova Z."/>
            <person name="Roache K.F."/>
            <person name="Sabol A.L."/>
            <person name="Besser J."/>
            <person name="Gerner-Smidt P."/>
        </authorList>
    </citation>
    <scope>NUCLEOTIDE SEQUENCE</scope>
    <source>
        <strain evidence="2">PNUSAS104137</strain>
        <strain evidence="3">PNUSAS107527</strain>
    </source>
</reference>
<comment type="caution">
    <text evidence="3">The sequence shown here is derived from an EMBL/GenBank/DDBJ whole genome shotgun (WGS) entry which is preliminary data.</text>
</comment>